<organism evidence="1 2">
    <name type="scientific">Sphaerimonospora cavernae</name>
    <dbReference type="NCBI Taxonomy" id="1740611"/>
    <lineage>
        <taxon>Bacteria</taxon>
        <taxon>Bacillati</taxon>
        <taxon>Actinomycetota</taxon>
        <taxon>Actinomycetes</taxon>
        <taxon>Streptosporangiales</taxon>
        <taxon>Streptosporangiaceae</taxon>
        <taxon>Sphaerimonospora</taxon>
    </lineage>
</organism>
<gene>
    <name evidence="1" type="ORF">ACFHYQ_06290</name>
</gene>
<evidence type="ECO:0000313" key="1">
    <source>
        <dbReference type="EMBL" id="MFC0861900.1"/>
    </source>
</evidence>
<proteinExistence type="predicted"/>
<comment type="caution">
    <text evidence="1">The sequence shown here is derived from an EMBL/GenBank/DDBJ whole genome shotgun (WGS) entry which is preliminary data.</text>
</comment>
<name>A0ABV6U0C7_9ACTN</name>
<evidence type="ECO:0000313" key="2">
    <source>
        <dbReference type="Proteomes" id="UP001589870"/>
    </source>
</evidence>
<dbReference type="EMBL" id="JBHMQT010000006">
    <property type="protein sequence ID" value="MFC0861900.1"/>
    <property type="molecule type" value="Genomic_DNA"/>
</dbReference>
<keyword evidence="2" id="KW-1185">Reference proteome</keyword>
<accession>A0ABV6U0C7</accession>
<evidence type="ECO:0008006" key="3">
    <source>
        <dbReference type="Google" id="ProtNLM"/>
    </source>
</evidence>
<reference evidence="1 2" key="1">
    <citation type="submission" date="2024-09" db="EMBL/GenBank/DDBJ databases">
        <authorList>
            <person name="Sun Q."/>
            <person name="Mori K."/>
        </authorList>
    </citation>
    <scope>NUCLEOTIDE SEQUENCE [LARGE SCALE GENOMIC DNA]</scope>
    <source>
        <strain evidence="1 2">TBRC 1851</strain>
    </source>
</reference>
<sequence>MNSPSIIARLTQGQGALTPLDQAVYLRELHVSIRQAYEELGASLQAALAVAVDTDLEGAAKAFGVPPAMLVQMAETPDFPDVVLLIEGIQAARRLRDLPIDAICDVRDALDITGASKADAVEIARLLSRVADQAPMDSDIWSEATPRERMTFHRAVTYARSLTGDS</sequence>
<dbReference type="RefSeq" id="WP_394300115.1">
    <property type="nucleotide sequence ID" value="NZ_JBHMQT010000006.1"/>
</dbReference>
<protein>
    <recommendedName>
        <fullName evidence="3">DUF222 domain-containing protein</fullName>
    </recommendedName>
</protein>
<dbReference type="Proteomes" id="UP001589870">
    <property type="component" value="Unassembled WGS sequence"/>
</dbReference>